<dbReference type="NCBIfam" id="NF033208">
    <property type="entry name" value="choice_anch_E"/>
    <property type="match status" value="1"/>
</dbReference>
<feature type="domain" description="Secretion system C-terminal sorting" evidence="1">
    <location>
        <begin position="310"/>
        <end position="387"/>
    </location>
</feature>
<evidence type="ECO:0000313" key="3">
    <source>
        <dbReference type="Proteomes" id="UP000326903"/>
    </source>
</evidence>
<dbReference type="InterPro" id="IPR013783">
    <property type="entry name" value="Ig-like_fold"/>
</dbReference>
<keyword evidence="3" id="KW-1185">Reference proteome</keyword>
<comment type="caution">
    <text evidence="2">The sequence shown here is derived from an EMBL/GenBank/DDBJ whole genome shotgun (WGS) entry which is preliminary data.</text>
</comment>
<proteinExistence type="predicted"/>
<dbReference type="RefSeq" id="WP_150416679.1">
    <property type="nucleotide sequence ID" value="NZ_VYQF01000010.1"/>
</dbReference>
<gene>
    <name evidence="2" type="ORF">FW778_20060</name>
</gene>
<dbReference type="Proteomes" id="UP000326903">
    <property type="component" value="Unassembled WGS sequence"/>
</dbReference>
<sequence length="389" mass="43642">MKKLYPHLIFAIFLFSTQKIKSQCTCSDGSIPDSISYNQNFDSIVTTNTVISFPQFDPTIGVLTCFRLRDTVSTVVNYNLQNNLPDTTVYNFETFRRSQFTGPGSFFTSVTSAPKDFGPYTLSPKDSAGDNVDIGPDTVFNKRTDEKYGSSNSAFYGTGTVDFNYLNTSTFTILTGSDNAIFTLKAYTRLKVQLVYYWCPLVVLETHLTGFNLSLRNNNVLVQWTVNDPRTTDKYEIEISTDGKLFKNLGEGVSNLSGNLASYSFIFTPDENFTGNLFFRVKQTDYAGKFLYSQIHSASINKNNNAAYSLYPNPSISGINIHFIKSTGGLFEVELINSLGQTTFFKKYSLNQSGSINIEWAHKPAAGIYFLNVRDLKNNTEQVQKLKIL</sequence>
<evidence type="ECO:0000313" key="2">
    <source>
        <dbReference type="EMBL" id="KAA9035852.1"/>
    </source>
</evidence>
<dbReference type="Gene3D" id="2.60.40.10">
    <property type="entry name" value="Immunoglobulins"/>
    <property type="match status" value="1"/>
</dbReference>
<protein>
    <submittedName>
        <fullName evidence="2">T9SS type A sorting domain-containing protein</fullName>
    </submittedName>
</protein>
<dbReference type="NCBIfam" id="TIGR04183">
    <property type="entry name" value="Por_Secre_tail"/>
    <property type="match status" value="1"/>
</dbReference>
<dbReference type="AlphaFoldDB" id="A0A5J5IBL2"/>
<dbReference type="Pfam" id="PF18962">
    <property type="entry name" value="Por_Secre_tail"/>
    <property type="match status" value="1"/>
</dbReference>
<accession>A0A5J5IBL2</accession>
<name>A0A5J5IBL2_9BACT</name>
<dbReference type="InterPro" id="IPR026444">
    <property type="entry name" value="Secre_tail"/>
</dbReference>
<organism evidence="2 3">
    <name type="scientific">Ginsengibacter hankyongi</name>
    <dbReference type="NCBI Taxonomy" id="2607284"/>
    <lineage>
        <taxon>Bacteria</taxon>
        <taxon>Pseudomonadati</taxon>
        <taxon>Bacteroidota</taxon>
        <taxon>Chitinophagia</taxon>
        <taxon>Chitinophagales</taxon>
        <taxon>Chitinophagaceae</taxon>
        <taxon>Ginsengibacter</taxon>
    </lineage>
</organism>
<evidence type="ECO:0000259" key="1">
    <source>
        <dbReference type="Pfam" id="PF18962"/>
    </source>
</evidence>
<dbReference type="EMBL" id="VYQF01000010">
    <property type="protein sequence ID" value="KAA9035852.1"/>
    <property type="molecule type" value="Genomic_DNA"/>
</dbReference>
<reference evidence="2 3" key="1">
    <citation type="submission" date="2019-09" db="EMBL/GenBank/DDBJ databases">
        <title>Draft genome sequence of Ginsengibacter sp. BR5-29.</title>
        <authorList>
            <person name="Im W.-T."/>
        </authorList>
    </citation>
    <scope>NUCLEOTIDE SEQUENCE [LARGE SCALE GENOMIC DNA]</scope>
    <source>
        <strain evidence="2 3">BR5-29</strain>
    </source>
</reference>